<dbReference type="Proteomes" id="UP001500683">
    <property type="component" value="Unassembled WGS sequence"/>
</dbReference>
<protein>
    <submittedName>
        <fullName evidence="2">NUDIX hydrolase</fullName>
    </submittedName>
</protein>
<sequence length="166" mass="18655">MGWLPPEQYVQTLPNATMYAALYFTDVHGNPFALRSAQKVEAWQFPGGNVEHGDITPFATAVRECREETGINFVEPPRLLLTHFLAPESGWPCAKIGFVFDGGVLTPDDLDRIVLDPAEHSEWLIQPLDEWKRVMSPRLFARTAVLFEARRTNSATFLCEPGHVTS</sequence>
<dbReference type="InterPro" id="IPR015797">
    <property type="entry name" value="NUDIX_hydrolase-like_dom_sf"/>
</dbReference>
<dbReference type="SUPFAM" id="SSF55811">
    <property type="entry name" value="Nudix"/>
    <property type="match status" value="1"/>
</dbReference>
<name>A0ABP7UY89_9ACTN</name>
<evidence type="ECO:0000313" key="2">
    <source>
        <dbReference type="EMBL" id="GAA4055443.1"/>
    </source>
</evidence>
<dbReference type="GO" id="GO:0016787">
    <property type="term" value="F:hydrolase activity"/>
    <property type="evidence" value="ECO:0007669"/>
    <property type="project" value="UniProtKB-KW"/>
</dbReference>
<evidence type="ECO:0000259" key="1">
    <source>
        <dbReference type="PROSITE" id="PS51462"/>
    </source>
</evidence>
<dbReference type="EMBL" id="BAAAZG010000001">
    <property type="protein sequence ID" value="GAA4055443.1"/>
    <property type="molecule type" value="Genomic_DNA"/>
</dbReference>
<organism evidence="2 3">
    <name type="scientific">Actinomadura miaoliensis</name>
    <dbReference type="NCBI Taxonomy" id="430685"/>
    <lineage>
        <taxon>Bacteria</taxon>
        <taxon>Bacillati</taxon>
        <taxon>Actinomycetota</taxon>
        <taxon>Actinomycetes</taxon>
        <taxon>Streptosporangiales</taxon>
        <taxon>Thermomonosporaceae</taxon>
        <taxon>Actinomadura</taxon>
    </lineage>
</organism>
<dbReference type="Pfam" id="PF00293">
    <property type="entry name" value="NUDIX"/>
    <property type="match status" value="1"/>
</dbReference>
<reference evidence="3" key="1">
    <citation type="journal article" date="2019" name="Int. J. Syst. Evol. Microbiol.">
        <title>The Global Catalogue of Microorganisms (GCM) 10K type strain sequencing project: providing services to taxonomists for standard genome sequencing and annotation.</title>
        <authorList>
            <consortium name="The Broad Institute Genomics Platform"/>
            <consortium name="The Broad Institute Genome Sequencing Center for Infectious Disease"/>
            <person name="Wu L."/>
            <person name="Ma J."/>
        </authorList>
    </citation>
    <scope>NUCLEOTIDE SEQUENCE [LARGE SCALE GENOMIC DNA]</scope>
    <source>
        <strain evidence="3">JCM 16702</strain>
    </source>
</reference>
<dbReference type="PROSITE" id="PS51462">
    <property type="entry name" value="NUDIX"/>
    <property type="match status" value="1"/>
</dbReference>
<accession>A0ABP7UY89</accession>
<keyword evidence="2" id="KW-0378">Hydrolase</keyword>
<dbReference type="InterPro" id="IPR000086">
    <property type="entry name" value="NUDIX_hydrolase_dom"/>
</dbReference>
<comment type="caution">
    <text evidence="2">The sequence shown here is derived from an EMBL/GenBank/DDBJ whole genome shotgun (WGS) entry which is preliminary data.</text>
</comment>
<feature type="domain" description="Nudix hydrolase" evidence="1">
    <location>
        <begin position="13"/>
        <end position="148"/>
    </location>
</feature>
<proteinExistence type="predicted"/>
<gene>
    <name evidence="2" type="ORF">GCM10022214_03340</name>
</gene>
<evidence type="ECO:0000313" key="3">
    <source>
        <dbReference type="Proteomes" id="UP001500683"/>
    </source>
</evidence>
<keyword evidence="3" id="KW-1185">Reference proteome</keyword>
<dbReference type="Gene3D" id="3.90.79.10">
    <property type="entry name" value="Nucleoside Triphosphate Pyrophosphohydrolase"/>
    <property type="match status" value="1"/>
</dbReference>